<comment type="caution">
    <text evidence="1">The sequence shown here is derived from an EMBL/GenBank/DDBJ whole genome shotgun (WGS) entry which is preliminary data.</text>
</comment>
<dbReference type="EMBL" id="QJKJ01003575">
    <property type="protein sequence ID" value="RDX97778.1"/>
    <property type="molecule type" value="Genomic_DNA"/>
</dbReference>
<sequence>MDYMIAKVLIDNGSSLNVLPKVTLDKLCSIGSQLKANSVMDIRPAYSSLLSRPWIHAIEAIPSSLHQRVKFIMGQQLINVIGGKGANNQYPTPIEYIKEDEEALETSF</sequence>
<evidence type="ECO:0000313" key="2">
    <source>
        <dbReference type="Proteomes" id="UP000257109"/>
    </source>
</evidence>
<dbReference type="PANTHER" id="PTHR33240:SF15">
    <property type="entry name" value="GAG-PRO-LIKE PROTEIN"/>
    <property type="match status" value="1"/>
</dbReference>
<feature type="non-terminal residue" evidence="1">
    <location>
        <position position="1"/>
    </location>
</feature>
<evidence type="ECO:0000313" key="1">
    <source>
        <dbReference type="EMBL" id="RDX97778.1"/>
    </source>
</evidence>
<proteinExistence type="predicted"/>
<organism evidence="1 2">
    <name type="scientific">Mucuna pruriens</name>
    <name type="common">Velvet bean</name>
    <name type="synonym">Dolichos pruriens</name>
    <dbReference type="NCBI Taxonomy" id="157652"/>
    <lineage>
        <taxon>Eukaryota</taxon>
        <taxon>Viridiplantae</taxon>
        <taxon>Streptophyta</taxon>
        <taxon>Embryophyta</taxon>
        <taxon>Tracheophyta</taxon>
        <taxon>Spermatophyta</taxon>
        <taxon>Magnoliopsida</taxon>
        <taxon>eudicotyledons</taxon>
        <taxon>Gunneridae</taxon>
        <taxon>Pentapetalae</taxon>
        <taxon>rosids</taxon>
        <taxon>fabids</taxon>
        <taxon>Fabales</taxon>
        <taxon>Fabaceae</taxon>
        <taxon>Papilionoideae</taxon>
        <taxon>50 kb inversion clade</taxon>
        <taxon>NPAAA clade</taxon>
        <taxon>indigoferoid/millettioid clade</taxon>
        <taxon>Phaseoleae</taxon>
        <taxon>Mucuna</taxon>
    </lineage>
</organism>
<dbReference type="Proteomes" id="UP000257109">
    <property type="component" value="Unassembled WGS sequence"/>
</dbReference>
<dbReference type="AlphaFoldDB" id="A0A371H4N1"/>
<gene>
    <name evidence="1" type="ORF">CR513_19420</name>
</gene>
<reference evidence="1" key="1">
    <citation type="submission" date="2018-05" db="EMBL/GenBank/DDBJ databases">
        <title>Draft genome of Mucuna pruriens seed.</title>
        <authorList>
            <person name="Nnadi N.E."/>
            <person name="Vos R."/>
            <person name="Hasami M.H."/>
            <person name="Devisetty U.K."/>
            <person name="Aguiy J.C."/>
        </authorList>
    </citation>
    <scope>NUCLEOTIDE SEQUENCE [LARGE SCALE GENOMIC DNA]</scope>
    <source>
        <strain evidence="1">JCA_2017</strain>
    </source>
</reference>
<protein>
    <submittedName>
        <fullName evidence="1">Uncharacterized protein</fullName>
    </submittedName>
</protein>
<keyword evidence="2" id="KW-1185">Reference proteome</keyword>
<dbReference type="PANTHER" id="PTHR33240">
    <property type="entry name" value="OS08G0508500 PROTEIN"/>
    <property type="match status" value="1"/>
</dbReference>
<dbReference type="OrthoDB" id="5430981at2759"/>
<accession>A0A371H4N1</accession>
<name>A0A371H4N1_MUCPR</name>